<proteinExistence type="predicted"/>
<feature type="transmembrane region" description="Helical" evidence="1">
    <location>
        <begin position="27"/>
        <end position="47"/>
    </location>
</feature>
<gene>
    <name evidence="2" type="ORF">METZ01_LOCUS54633</name>
</gene>
<dbReference type="InterPro" id="IPR058117">
    <property type="entry name" value="BV97_02767-like"/>
</dbReference>
<dbReference type="NCBIfam" id="NF006749">
    <property type="entry name" value="PRK09272.1-2"/>
    <property type="match status" value="1"/>
</dbReference>
<protein>
    <recommendedName>
        <fullName evidence="3">DUF3147 family protein</fullName>
    </recommendedName>
</protein>
<evidence type="ECO:0000256" key="1">
    <source>
        <dbReference type="SAM" id="Phobius"/>
    </source>
</evidence>
<keyword evidence="1" id="KW-0812">Transmembrane</keyword>
<dbReference type="EMBL" id="UINC01002938">
    <property type="protein sequence ID" value="SVA01779.1"/>
    <property type="molecule type" value="Genomic_DNA"/>
</dbReference>
<keyword evidence="1" id="KW-0472">Membrane</keyword>
<sequence>MAYLGVKIFITSVIVVLTSEIAKQSSFLGSILASVPLVSVLAMIWLYVDTKDVLKVIDLSRGIFWLVIPSLTLFLVFPILLKYGISFYTSLFISIGTTVVSYYLLILGLNQFGIKL</sequence>
<reference evidence="2" key="1">
    <citation type="submission" date="2018-05" db="EMBL/GenBank/DDBJ databases">
        <authorList>
            <person name="Lanie J.A."/>
            <person name="Ng W.-L."/>
            <person name="Kazmierczak K.M."/>
            <person name="Andrzejewski T.M."/>
            <person name="Davidsen T.M."/>
            <person name="Wayne K.J."/>
            <person name="Tettelin H."/>
            <person name="Glass J.I."/>
            <person name="Rusch D."/>
            <person name="Podicherti R."/>
            <person name="Tsui H.-C.T."/>
            <person name="Winkler M.E."/>
        </authorList>
    </citation>
    <scope>NUCLEOTIDE SEQUENCE</scope>
</reference>
<feature type="transmembrane region" description="Helical" evidence="1">
    <location>
        <begin position="59"/>
        <end position="81"/>
    </location>
</feature>
<evidence type="ECO:0000313" key="2">
    <source>
        <dbReference type="EMBL" id="SVA01779.1"/>
    </source>
</evidence>
<organism evidence="2">
    <name type="scientific">marine metagenome</name>
    <dbReference type="NCBI Taxonomy" id="408172"/>
    <lineage>
        <taxon>unclassified sequences</taxon>
        <taxon>metagenomes</taxon>
        <taxon>ecological metagenomes</taxon>
    </lineage>
</organism>
<name>A0A381SE38_9ZZZZ</name>
<evidence type="ECO:0008006" key="3">
    <source>
        <dbReference type="Google" id="ProtNLM"/>
    </source>
</evidence>
<keyword evidence="1" id="KW-1133">Transmembrane helix</keyword>
<accession>A0A381SE38</accession>
<feature type="transmembrane region" description="Helical" evidence="1">
    <location>
        <begin position="87"/>
        <end position="109"/>
    </location>
</feature>
<dbReference type="AlphaFoldDB" id="A0A381SE38"/>